<dbReference type="EC" id="2.1.1.-" evidence="6"/>
<gene>
    <name evidence="8" type="ORF">Cvel_30114</name>
</gene>
<dbReference type="InterPro" id="IPR024160">
    <property type="entry name" value="BIN3_SAM-bd_dom"/>
</dbReference>
<comment type="similarity">
    <text evidence="1 6">Belongs to the methyltransferase superfamily.</text>
</comment>
<dbReference type="GO" id="GO:0008171">
    <property type="term" value="F:O-methyltransferase activity"/>
    <property type="evidence" value="ECO:0007669"/>
    <property type="project" value="UniProtKB-UniRule"/>
</dbReference>
<protein>
    <recommendedName>
        <fullName evidence="6">RNA methyltransferase</fullName>
        <ecNumber evidence="6">2.1.1.-</ecNumber>
    </recommendedName>
</protein>
<evidence type="ECO:0000256" key="6">
    <source>
        <dbReference type="RuleBase" id="RU367087"/>
    </source>
</evidence>
<accession>A0A0G4HQ79</accession>
<dbReference type="PANTHER" id="PTHR12315:SF0">
    <property type="entry name" value="7SK SNRNA METHYLPHOSPHATE CAPPING ENZYME"/>
    <property type="match status" value="1"/>
</dbReference>
<sequence>MEPNTETHPTAAAHGGFYDVILLLSVTKWVHLHHGDDGITALFEKCHRLLRPGGVLVVEPQKWKCYGSAWGLMTTRMRDCYRSIRLKPKDFVKHLTNERKFRLMHTIETSKTREVAKVPKDFRRQIHVLRGGERQAGWDQIPPSTVFVSQTATVLTWGSAF</sequence>
<evidence type="ECO:0000256" key="5">
    <source>
        <dbReference type="PROSITE-ProRule" id="PRU00848"/>
    </source>
</evidence>
<organism evidence="8">
    <name type="scientific">Chromera velia CCMP2878</name>
    <dbReference type="NCBI Taxonomy" id="1169474"/>
    <lineage>
        <taxon>Eukaryota</taxon>
        <taxon>Sar</taxon>
        <taxon>Alveolata</taxon>
        <taxon>Colpodellida</taxon>
        <taxon>Chromeraceae</taxon>
        <taxon>Chromera</taxon>
    </lineage>
</organism>
<evidence type="ECO:0000256" key="4">
    <source>
        <dbReference type="ARBA" id="ARBA00022691"/>
    </source>
</evidence>
<dbReference type="InterPro" id="IPR039772">
    <property type="entry name" value="Bin3-like"/>
</dbReference>
<dbReference type="PANTHER" id="PTHR12315">
    <property type="entry name" value="BICOID-INTERACTING PROTEIN RELATED"/>
    <property type="match status" value="1"/>
</dbReference>
<evidence type="ECO:0000256" key="1">
    <source>
        <dbReference type="ARBA" id="ARBA00008361"/>
    </source>
</evidence>
<dbReference type="InterPro" id="IPR010675">
    <property type="entry name" value="Bin3_C"/>
</dbReference>
<evidence type="ECO:0000313" key="8">
    <source>
        <dbReference type="EMBL" id="CEM46448.1"/>
    </source>
</evidence>
<dbReference type="GO" id="GO:0040031">
    <property type="term" value="P:snRNA modification"/>
    <property type="evidence" value="ECO:0007669"/>
    <property type="project" value="TreeGrafter"/>
</dbReference>
<proteinExistence type="inferred from homology"/>
<dbReference type="AlphaFoldDB" id="A0A0G4HQ79"/>
<dbReference type="Gene3D" id="3.40.50.150">
    <property type="entry name" value="Vaccinia Virus protein VP39"/>
    <property type="match status" value="1"/>
</dbReference>
<dbReference type="GO" id="GO:0032259">
    <property type="term" value="P:methylation"/>
    <property type="evidence" value="ECO:0007669"/>
    <property type="project" value="UniProtKB-KW"/>
</dbReference>
<dbReference type="PhylomeDB" id="A0A0G4HQ79"/>
<keyword evidence="2 6" id="KW-0489">Methyltransferase</keyword>
<evidence type="ECO:0000256" key="3">
    <source>
        <dbReference type="ARBA" id="ARBA00022679"/>
    </source>
</evidence>
<evidence type="ECO:0000256" key="2">
    <source>
        <dbReference type="ARBA" id="ARBA00022603"/>
    </source>
</evidence>
<dbReference type="InterPro" id="IPR029063">
    <property type="entry name" value="SAM-dependent_MTases_sf"/>
</dbReference>
<dbReference type="GO" id="GO:0017069">
    <property type="term" value="F:snRNA binding"/>
    <property type="evidence" value="ECO:0007669"/>
    <property type="project" value="TreeGrafter"/>
</dbReference>
<dbReference type="CDD" id="cd02440">
    <property type="entry name" value="AdoMet_MTases"/>
    <property type="match status" value="1"/>
</dbReference>
<dbReference type="VEuPathDB" id="CryptoDB:Cvel_30114"/>
<dbReference type="PROSITE" id="PS51515">
    <property type="entry name" value="BIN3_SAM"/>
    <property type="match status" value="1"/>
</dbReference>
<dbReference type="Pfam" id="PF06859">
    <property type="entry name" value="Bin3"/>
    <property type="match status" value="1"/>
</dbReference>
<name>A0A0G4HQ79_9ALVE</name>
<evidence type="ECO:0000259" key="7">
    <source>
        <dbReference type="PROSITE" id="PS51515"/>
    </source>
</evidence>
<keyword evidence="4 5" id="KW-0949">S-adenosyl-L-methionine</keyword>
<dbReference type="EMBL" id="CDMZ01003459">
    <property type="protein sequence ID" value="CEM46448.1"/>
    <property type="molecule type" value="Genomic_DNA"/>
</dbReference>
<dbReference type="SUPFAM" id="SSF53335">
    <property type="entry name" value="S-adenosyl-L-methionine-dependent methyltransferases"/>
    <property type="match status" value="1"/>
</dbReference>
<dbReference type="GO" id="GO:0008173">
    <property type="term" value="F:RNA methyltransferase activity"/>
    <property type="evidence" value="ECO:0007669"/>
    <property type="project" value="UniProtKB-UniRule"/>
</dbReference>
<keyword evidence="3 6" id="KW-0808">Transferase</keyword>
<reference evidence="8" key="1">
    <citation type="submission" date="2014-11" db="EMBL/GenBank/DDBJ databases">
        <authorList>
            <person name="Otto D Thomas"/>
            <person name="Naeem Raeece"/>
        </authorList>
    </citation>
    <scope>NUCLEOTIDE SEQUENCE</scope>
</reference>
<feature type="domain" description="Bin3-type SAM" evidence="7">
    <location>
        <begin position="1"/>
        <end position="134"/>
    </location>
</feature>